<dbReference type="Proteomes" id="UP000701853">
    <property type="component" value="Chromosome 12"/>
</dbReference>
<sequence length="75" mass="8594">MGDLWLIPNGATLRCTNDILIAIGETIRKTSYMSKLVHEVNQNMKADKNALQSKEDQVAKRSYCPWMIAENKKRL</sequence>
<accession>A0A8J6CNR9</accession>
<organism evidence="1 2">
    <name type="scientific">Gossypium anomalum</name>
    <dbReference type="NCBI Taxonomy" id="47600"/>
    <lineage>
        <taxon>Eukaryota</taxon>
        <taxon>Viridiplantae</taxon>
        <taxon>Streptophyta</taxon>
        <taxon>Embryophyta</taxon>
        <taxon>Tracheophyta</taxon>
        <taxon>Spermatophyta</taxon>
        <taxon>Magnoliopsida</taxon>
        <taxon>eudicotyledons</taxon>
        <taxon>Gunneridae</taxon>
        <taxon>Pentapetalae</taxon>
        <taxon>rosids</taxon>
        <taxon>malvids</taxon>
        <taxon>Malvales</taxon>
        <taxon>Malvaceae</taxon>
        <taxon>Malvoideae</taxon>
        <taxon>Gossypium</taxon>
    </lineage>
</organism>
<protein>
    <submittedName>
        <fullName evidence="1">Uncharacterized protein</fullName>
    </submittedName>
</protein>
<proteinExistence type="predicted"/>
<comment type="caution">
    <text evidence="1">The sequence shown here is derived from an EMBL/GenBank/DDBJ whole genome shotgun (WGS) entry which is preliminary data.</text>
</comment>
<keyword evidence="2" id="KW-1185">Reference proteome</keyword>
<evidence type="ECO:0000313" key="2">
    <source>
        <dbReference type="Proteomes" id="UP000701853"/>
    </source>
</evidence>
<dbReference type="AlphaFoldDB" id="A0A8J6CNR9"/>
<dbReference type="EMBL" id="JAHUZN010000012">
    <property type="protein sequence ID" value="KAG8474473.1"/>
    <property type="molecule type" value="Genomic_DNA"/>
</dbReference>
<name>A0A8J6CNR9_9ROSI</name>
<evidence type="ECO:0000313" key="1">
    <source>
        <dbReference type="EMBL" id="KAG8474473.1"/>
    </source>
</evidence>
<reference evidence="1 2" key="1">
    <citation type="journal article" date="2021" name="bioRxiv">
        <title>The Gossypium anomalum genome as a resource for cotton improvement and evolutionary analysis of hybrid incompatibility.</title>
        <authorList>
            <person name="Grover C.E."/>
            <person name="Yuan D."/>
            <person name="Arick M.A."/>
            <person name="Miller E.R."/>
            <person name="Hu G."/>
            <person name="Peterson D.G."/>
            <person name="Wendel J.F."/>
            <person name="Udall J.A."/>
        </authorList>
    </citation>
    <scope>NUCLEOTIDE SEQUENCE [LARGE SCALE GENOMIC DNA]</scope>
    <source>
        <strain evidence="1">JFW-Udall</strain>
        <tissue evidence="1">Leaf</tissue>
    </source>
</reference>
<gene>
    <name evidence="1" type="ORF">CXB51_031445</name>
</gene>